<protein>
    <recommendedName>
        <fullName evidence="2">N-sulphoglucosamine sulphohydrolase C-terminal domain-containing protein</fullName>
    </recommendedName>
</protein>
<evidence type="ECO:0008006" key="2">
    <source>
        <dbReference type="Google" id="ProtNLM"/>
    </source>
</evidence>
<name>A0A0F9B742_9ZZZZ</name>
<gene>
    <name evidence="1" type="ORF">LCGC14_2762790</name>
</gene>
<dbReference type="SUPFAM" id="SSF53649">
    <property type="entry name" value="Alkaline phosphatase-like"/>
    <property type="match status" value="1"/>
</dbReference>
<comment type="caution">
    <text evidence="1">The sequence shown here is derived from an EMBL/GenBank/DDBJ whole genome shotgun (WGS) entry which is preliminary data.</text>
</comment>
<dbReference type="AlphaFoldDB" id="A0A0F9B742"/>
<reference evidence="1" key="1">
    <citation type="journal article" date="2015" name="Nature">
        <title>Complex archaea that bridge the gap between prokaryotes and eukaryotes.</title>
        <authorList>
            <person name="Spang A."/>
            <person name="Saw J.H."/>
            <person name="Jorgensen S.L."/>
            <person name="Zaremba-Niedzwiedzka K."/>
            <person name="Martijn J."/>
            <person name="Lind A.E."/>
            <person name="van Eijk R."/>
            <person name="Schleper C."/>
            <person name="Guy L."/>
            <person name="Ettema T.J."/>
        </authorList>
    </citation>
    <scope>NUCLEOTIDE SEQUENCE</scope>
</reference>
<feature type="non-terminal residue" evidence="1">
    <location>
        <position position="1"/>
    </location>
</feature>
<accession>A0A0F9B742</accession>
<dbReference type="EMBL" id="LAZR01050824">
    <property type="protein sequence ID" value="KKK86484.1"/>
    <property type="molecule type" value="Genomic_DNA"/>
</dbReference>
<organism evidence="1">
    <name type="scientific">marine sediment metagenome</name>
    <dbReference type="NCBI Taxonomy" id="412755"/>
    <lineage>
        <taxon>unclassified sequences</taxon>
        <taxon>metagenomes</taxon>
        <taxon>ecological metagenomes</taxon>
    </lineage>
</organism>
<dbReference type="InterPro" id="IPR017850">
    <property type="entry name" value="Alkaline_phosphatase_core_sf"/>
</dbReference>
<evidence type="ECO:0000313" key="1">
    <source>
        <dbReference type="EMBL" id="KKK86484.1"/>
    </source>
</evidence>
<proteinExistence type="predicted"/>
<sequence length="67" mass="7884">AWRAVWDGQYLLSMLDYKLFYDYFADPDEVNNLYNDPASEEKRKELESVLKGLARDTGDPILPRLEE</sequence>
<dbReference type="Gene3D" id="3.40.720.10">
    <property type="entry name" value="Alkaline Phosphatase, subunit A"/>
    <property type="match status" value="1"/>
</dbReference>